<feature type="chain" id="PRO_5019466246" evidence="5">
    <location>
        <begin position="25"/>
        <end position="318"/>
    </location>
</feature>
<evidence type="ECO:0000256" key="4">
    <source>
        <dbReference type="ARBA" id="ARBA00022833"/>
    </source>
</evidence>
<dbReference type="GO" id="GO:0046872">
    <property type="term" value="F:metal ion binding"/>
    <property type="evidence" value="ECO:0007669"/>
    <property type="project" value="UniProtKB-KW"/>
</dbReference>
<dbReference type="GO" id="GO:0016787">
    <property type="term" value="F:hydrolase activity"/>
    <property type="evidence" value="ECO:0007669"/>
    <property type="project" value="UniProtKB-KW"/>
</dbReference>
<dbReference type="InterPro" id="IPR036866">
    <property type="entry name" value="RibonucZ/Hydroxyglut_hydro"/>
</dbReference>
<dbReference type="SMART" id="SM00849">
    <property type="entry name" value="Lactamase_B"/>
    <property type="match status" value="1"/>
</dbReference>
<dbReference type="Pfam" id="PF00753">
    <property type="entry name" value="Lactamase_B"/>
    <property type="match status" value="1"/>
</dbReference>
<comment type="similarity">
    <text evidence="1">Belongs to the metallo-beta-lactamase superfamily.</text>
</comment>
<dbReference type="Gene3D" id="3.60.15.10">
    <property type="entry name" value="Ribonuclease Z/Hydroxyacylglutathione hydrolase-like"/>
    <property type="match status" value="1"/>
</dbReference>
<evidence type="ECO:0000259" key="6">
    <source>
        <dbReference type="SMART" id="SM00849"/>
    </source>
</evidence>
<accession>A0A432Y175</accession>
<keyword evidence="2" id="KW-0479">Metal-binding</keyword>
<evidence type="ECO:0000256" key="5">
    <source>
        <dbReference type="SAM" id="SignalP"/>
    </source>
</evidence>
<organism evidence="7 8">
    <name type="scientific">Pseudidiomarina halophila</name>
    <dbReference type="NCBI Taxonomy" id="1449799"/>
    <lineage>
        <taxon>Bacteria</taxon>
        <taxon>Pseudomonadati</taxon>
        <taxon>Pseudomonadota</taxon>
        <taxon>Gammaproteobacteria</taxon>
        <taxon>Alteromonadales</taxon>
        <taxon>Idiomarinaceae</taxon>
        <taxon>Pseudidiomarina</taxon>
    </lineage>
</organism>
<dbReference type="CDD" id="cd07720">
    <property type="entry name" value="OPHC2-like_MBL-fold"/>
    <property type="match status" value="1"/>
</dbReference>
<gene>
    <name evidence="7" type="ORF">CWI69_04680</name>
</gene>
<dbReference type="RefSeq" id="WP_126762329.1">
    <property type="nucleotide sequence ID" value="NZ_JBHLTZ010000004.1"/>
</dbReference>
<keyword evidence="4" id="KW-0862">Zinc</keyword>
<dbReference type="InterPro" id="IPR051013">
    <property type="entry name" value="MBL_superfamily_lactonases"/>
</dbReference>
<sequence length="318" mass="34882">MGYAKQILAPLLVFSCATLSAATAADDHTVSQAPGYYHMNVGEFRITALNDGTSDMAAARLLHWDEDKINAALAKEYLTSPVEGSINGFLVNTGEHLILVDTGIGSGVRPSLGQLKDHIEAAGYTAADIDAIYITHMHGDHIGGLLDGEQRAFPNATVYAHERDANYWLNEDEMAKVAEERRGSFQNAMRLFAPYQAADAFVTFADGEQLHEGIVVNPTPGHTPGHSVYHVESNDQTMVIWGDTLHVAAVQFPHPEVTIAYDSNPEQAREQRLKLFKRIAEEGHWIAGAHISFPGIGRMKAEADGYRWVPANYTTRIE</sequence>
<keyword evidence="5" id="KW-0732">Signal</keyword>
<keyword evidence="8" id="KW-1185">Reference proteome</keyword>
<dbReference type="PANTHER" id="PTHR42978">
    <property type="entry name" value="QUORUM-QUENCHING LACTONASE YTNP-RELATED-RELATED"/>
    <property type="match status" value="1"/>
</dbReference>
<dbReference type="PANTHER" id="PTHR42978:SF6">
    <property type="entry name" value="QUORUM-QUENCHING LACTONASE YTNP-RELATED"/>
    <property type="match status" value="1"/>
</dbReference>
<proteinExistence type="inferred from homology"/>
<feature type="signal peptide" evidence="5">
    <location>
        <begin position="1"/>
        <end position="24"/>
    </location>
</feature>
<comment type="caution">
    <text evidence="7">The sequence shown here is derived from an EMBL/GenBank/DDBJ whole genome shotgun (WGS) entry which is preliminary data.</text>
</comment>
<dbReference type="SUPFAM" id="SSF56281">
    <property type="entry name" value="Metallo-hydrolase/oxidoreductase"/>
    <property type="match status" value="1"/>
</dbReference>
<name>A0A432Y175_9GAMM</name>
<dbReference type="PROSITE" id="PS51257">
    <property type="entry name" value="PROKAR_LIPOPROTEIN"/>
    <property type="match status" value="1"/>
</dbReference>
<evidence type="ECO:0000256" key="1">
    <source>
        <dbReference type="ARBA" id="ARBA00007749"/>
    </source>
</evidence>
<evidence type="ECO:0000256" key="3">
    <source>
        <dbReference type="ARBA" id="ARBA00022801"/>
    </source>
</evidence>
<evidence type="ECO:0000256" key="2">
    <source>
        <dbReference type="ARBA" id="ARBA00022723"/>
    </source>
</evidence>
<dbReference type="EMBL" id="PIPW01000001">
    <property type="protein sequence ID" value="RUO54709.1"/>
    <property type="molecule type" value="Genomic_DNA"/>
</dbReference>
<feature type="domain" description="Metallo-beta-lactamase" evidence="6">
    <location>
        <begin position="85"/>
        <end position="284"/>
    </location>
</feature>
<evidence type="ECO:0000313" key="8">
    <source>
        <dbReference type="Proteomes" id="UP000287198"/>
    </source>
</evidence>
<evidence type="ECO:0000313" key="7">
    <source>
        <dbReference type="EMBL" id="RUO54709.1"/>
    </source>
</evidence>
<dbReference type="Proteomes" id="UP000287198">
    <property type="component" value="Unassembled WGS sequence"/>
</dbReference>
<protein>
    <submittedName>
        <fullName evidence="7">MBL fold metallo-hydrolase</fullName>
    </submittedName>
</protein>
<dbReference type="AlphaFoldDB" id="A0A432Y175"/>
<keyword evidence="3 7" id="KW-0378">Hydrolase</keyword>
<reference evidence="8" key="1">
    <citation type="journal article" date="2018" name="Front. Microbiol.">
        <title>Genome-Based Analysis Reveals the Taxonomy and Diversity of the Family Idiomarinaceae.</title>
        <authorList>
            <person name="Liu Y."/>
            <person name="Lai Q."/>
            <person name="Shao Z."/>
        </authorList>
    </citation>
    <scope>NUCLEOTIDE SEQUENCE [LARGE SCALE GENOMIC DNA]</scope>
    <source>
        <strain evidence="8">BH195</strain>
    </source>
</reference>
<dbReference type="InterPro" id="IPR001279">
    <property type="entry name" value="Metallo-B-lactamas"/>
</dbReference>
<dbReference type="OrthoDB" id="9803916at2"/>